<sequence>MKMNEKLVDETLEEINIYLPKMIRGIEEFIECAVQLREQDAKKYLSGILEGLEWIVQAVHLTNKYKPGKMDEKELMEILPEFLDACENNDYTLMSDILDYEIKPVLEKWTAQVH</sequence>
<accession>A0A2S8R6Y5</accession>
<reference evidence="2 3" key="1">
    <citation type="journal article" date="2018" name="Syst. Appl. Microbiol.">
        <title>Characterization and high-quality draft genome sequence of Herbivorax saccincola A7, an anaerobic, alkaliphilic, thermophilic, cellulolytic, and xylanolytic bacterium.</title>
        <authorList>
            <person name="Aikawa S."/>
            <person name="Baramee S."/>
            <person name="Sermsathanaswadi J."/>
            <person name="Thianheng P."/>
            <person name="Tachaapaikoon C."/>
            <person name="Shikata A."/>
            <person name="Waeonukul R."/>
            <person name="Pason P."/>
            <person name="Ratanakhanokchai K."/>
            <person name="Kosugi A."/>
        </authorList>
    </citation>
    <scope>NUCLEOTIDE SEQUENCE [LARGE SCALE GENOMIC DNA]</scope>
    <source>
        <strain evidence="2 3">A7</strain>
    </source>
</reference>
<evidence type="ECO:0000259" key="1">
    <source>
        <dbReference type="Pfam" id="PF26154"/>
    </source>
</evidence>
<feature type="domain" description="DUF8042" evidence="1">
    <location>
        <begin position="10"/>
        <end position="114"/>
    </location>
</feature>
<dbReference type="EMBL" id="NEMB01000003">
    <property type="protein sequence ID" value="PQQ65559.1"/>
    <property type="molecule type" value="Genomic_DNA"/>
</dbReference>
<dbReference type="InterPro" id="IPR058355">
    <property type="entry name" value="DUF8042"/>
</dbReference>
<gene>
    <name evidence="2" type="ORF">B9R14_01435</name>
</gene>
<evidence type="ECO:0000313" key="2">
    <source>
        <dbReference type="EMBL" id="PQQ65559.1"/>
    </source>
</evidence>
<dbReference type="OrthoDB" id="1683192at2"/>
<organism evidence="2 3">
    <name type="scientific">Acetivibrio saccincola</name>
    <dbReference type="NCBI Taxonomy" id="1677857"/>
    <lineage>
        <taxon>Bacteria</taxon>
        <taxon>Bacillati</taxon>
        <taxon>Bacillota</taxon>
        <taxon>Clostridia</taxon>
        <taxon>Eubacteriales</taxon>
        <taxon>Oscillospiraceae</taxon>
        <taxon>Acetivibrio</taxon>
    </lineage>
</organism>
<dbReference type="Pfam" id="PF26154">
    <property type="entry name" value="DUF8042"/>
    <property type="match status" value="1"/>
</dbReference>
<protein>
    <recommendedName>
        <fullName evidence="1">DUF8042 domain-containing protein</fullName>
    </recommendedName>
</protein>
<evidence type="ECO:0000313" key="3">
    <source>
        <dbReference type="Proteomes" id="UP000239720"/>
    </source>
</evidence>
<dbReference type="Proteomes" id="UP000239720">
    <property type="component" value="Unassembled WGS sequence"/>
</dbReference>
<dbReference type="RefSeq" id="WP_105367451.1">
    <property type="nucleotide sequence ID" value="NZ_NEMB01000003.1"/>
</dbReference>
<dbReference type="AlphaFoldDB" id="A0A2S8R6Y5"/>
<name>A0A2S8R6Y5_9FIRM</name>
<comment type="caution">
    <text evidence="2">The sequence shown here is derived from an EMBL/GenBank/DDBJ whole genome shotgun (WGS) entry which is preliminary data.</text>
</comment>
<proteinExistence type="predicted"/>